<evidence type="ECO:0000256" key="8">
    <source>
        <dbReference type="ARBA" id="ARBA00023146"/>
    </source>
</evidence>
<keyword evidence="4 9" id="KW-0436">Ligase</keyword>
<feature type="binding site" evidence="9">
    <location>
        <begin position="210"/>
        <end position="212"/>
    </location>
    <ligand>
        <name>ATP</name>
        <dbReference type="ChEBI" id="CHEBI:30616"/>
    </ligand>
</feature>
<evidence type="ECO:0000256" key="4">
    <source>
        <dbReference type="ARBA" id="ARBA00022598"/>
    </source>
</evidence>
<protein>
    <recommendedName>
        <fullName evidence="9">Aspartate--tRNA(Asp/Asn) ligase</fullName>
        <ecNumber evidence="9">6.1.1.23</ecNumber>
    </recommendedName>
    <alternativeName>
        <fullName evidence="9">Aspartyl-tRNA synthetase</fullName>
        <shortName evidence="9">AspRS</shortName>
    </alternativeName>
    <alternativeName>
        <fullName evidence="9">Non-discriminating aspartyl-tRNA synthetase</fullName>
        <shortName evidence="9">ND-AspRS</shortName>
    </alternativeName>
</protein>
<dbReference type="GO" id="GO:0050560">
    <property type="term" value="F:aspartate-tRNA(Asn) ligase activity"/>
    <property type="evidence" value="ECO:0007669"/>
    <property type="project" value="UniProtKB-EC"/>
</dbReference>
<dbReference type="RefSeq" id="WP_014456856.1">
    <property type="nucleotide sequence ID" value="NC_017098.1"/>
</dbReference>
<dbReference type="eggNOG" id="COG0017">
    <property type="taxonomic scope" value="Bacteria"/>
</dbReference>
<organism evidence="11 12">
    <name type="scientific">Spirochaeta africana (strain ATCC 700263 / DSM 8902 / Z-7692)</name>
    <dbReference type="NCBI Taxonomy" id="889378"/>
    <lineage>
        <taxon>Bacteria</taxon>
        <taxon>Pseudomonadati</taxon>
        <taxon>Spirochaetota</taxon>
        <taxon>Spirochaetia</taxon>
        <taxon>Spirochaetales</taxon>
        <taxon>Spirochaetaceae</taxon>
        <taxon>Spirochaeta</taxon>
    </lineage>
</organism>
<name>H9UMY1_SPIAZ</name>
<keyword evidence="5 9" id="KW-0547">Nucleotide-binding</keyword>
<dbReference type="InterPro" id="IPR006195">
    <property type="entry name" value="aa-tRNA-synth_II"/>
</dbReference>
<dbReference type="GO" id="GO:0006422">
    <property type="term" value="P:aspartyl-tRNA aminoacylation"/>
    <property type="evidence" value="ECO:0007669"/>
    <property type="project" value="UniProtKB-UniRule"/>
</dbReference>
<dbReference type="InterPro" id="IPR004523">
    <property type="entry name" value="Asp-tRNA_synthase_2"/>
</dbReference>
<feature type="region of interest" description="Aspartate" evidence="9">
    <location>
        <begin position="188"/>
        <end position="191"/>
    </location>
</feature>
<dbReference type="GO" id="GO:0005829">
    <property type="term" value="C:cytosol"/>
    <property type="evidence" value="ECO:0007669"/>
    <property type="project" value="TreeGrafter"/>
</dbReference>
<dbReference type="InterPro" id="IPR004364">
    <property type="entry name" value="Aa-tRNA-synt_II"/>
</dbReference>
<dbReference type="PRINTS" id="PR01042">
    <property type="entry name" value="TRNASYNTHASP"/>
</dbReference>
<comment type="subunit">
    <text evidence="9">Homodimer.</text>
</comment>
<dbReference type="STRING" id="889378.Spiaf_2850"/>
<comment type="subcellular location">
    <subcellularLocation>
        <location evidence="1 9">Cytoplasm</location>
    </subcellularLocation>
</comment>
<feature type="binding site" evidence="9">
    <location>
        <begin position="402"/>
        <end position="405"/>
    </location>
    <ligand>
        <name>ATP</name>
        <dbReference type="ChEBI" id="CHEBI:30616"/>
    </ligand>
</feature>
<evidence type="ECO:0000256" key="5">
    <source>
        <dbReference type="ARBA" id="ARBA00022741"/>
    </source>
</evidence>
<evidence type="ECO:0000256" key="3">
    <source>
        <dbReference type="ARBA" id="ARBA00022490"/>
    </source>
</evidence>
<feature type="binding site" evidence="9">
    <location>
        <position position="354"/>
    </location>
    <ligand>
        <name>ATP</name>
        <dbReference type="ChEBI" id="CHEBI:30616"/>
    </ligand>
</feature>
<evidence type="ECO:0000313" key="12">
    <source>
        <dbReference type="Proteomes" id="UP000007383"/>
    </source>
</evidence>
<feature type="binding site" evidence="9">
    <location>
        <position position="210"/>
    </location>
    <ligand>
        <name>L-aspartate</name>
        <dbReference type="ChEBI" id="CHEBI:29991"/>
    </ligand>
</feature>
<dbReference type="HOGENOM" id="CLU_004553_2_1_12"/>
<feature type="binding site" evidence="9">
    <location>
        <begin position="218"/>
        <end position="220"/>
    </location>
    <ligand>
        <name>ATP</name>
        <dbReference type="ChEBI" id="CHEBI:30616"/>
    </ligand>
</feature>
<dbReference type="SUPFAM" id="SSF55681">
    <property type="entry name" value="Class II aaRS and biotin synthetases"/>
    <property type="match status" value="1"/>
</dbReference>
<dbReference type="PANTHER" id="PTHR43450:SF1">
    <property type="entry name" value="ASPARTATE--TRNA LIGASE, CYTOPLASMIC"/>
    <property type="match status" value="1"/>
</dbReference>
<comment type="function">
    <text evidence="9">Aspartyl-tRNA synthetase with relaxed tRNA specificity since it is able to aspartylate not only its cognate tRNA(Asp) but also tRNA(Asn). Reaction proceeds in two steps: L-aspartate is first activated by ATP to form Asp-AMP and then transferred to the acceptor end of tRNA(Asp/Asn).</text>
</comment>
<feature type="binding site" evidence="9">
    <location>
        <position position="361"/>
    </location>
    <ligand>
        <name>L-aspartate</name>
        <dbReference type="ChEBI" id="CHEBI:29991"/>
    </ligand>
</feature>
<keyword evidence="12" id="KW-1185">Reference proteome</keyword>
<keyword evidence="6 9" id="KW-0067">ATP-binding</keyword>
<dbReference type="InterPro" id="IPR004365">
    <property type="entry name" value="NA-bd_OB_tRNA"/>
</dbReference>
<reference evidence="12" key="1">
    <citation type="journal article" date="2013" name="Stand. Genomic Sci.">
        <title>Complete genome sequence of the halophilic bacterium Spirochaeta africana type strain (Z-7692(T)) from the alkaline Lake Magadi in the East African Rift.</title>
        <authorList>
            <person name="Liolos K."/>
            <person name="Abt B."/>
            <person name="Scheuner C."/>
            <person name="Teshima H."/>
            <person name="Held B."/>
            <person name="Lapidus A."/>
            <person name="Nolan M."/>
            <person name="Lucas S."/>
            <person name="Deshpande S."/>
            <person name="Cheng J.F."/>
            <person name="Tapia R."/>
            <person name="Goodwin L.A."/>
            <person name="Pitluck S."/>
            <person name="Pagani I."/>
            <person name="Ivanova N."/>
            <person name="Mavromatis K."/>
            <person name="Mikhailova N."/>
            <person name="Huntemann M."/>
            <person name="Pati A."/>
            <person name="Chen A."/>
            <person name="Palaniappan K."/>
            <person name="Land M."/>
            <person name="Rohde M."/>
            <person name="Tindall B.J."/>
            <person name="Detter J.C."/>
            <person name="Goker M."/>
            <person name="Bristow J."/>
            <person name="Eisen J.A."/>
            <person name="Markowitz V."/>
            <person name="Hugenholtz P."/>
            <person name="Woyke T."/>
            <person name="Klenk H.P."/>
            <person name="Kyrpides N.C."/>
        </authorList>
    </citation>
    <scope>NUCLEOTIDE SEQUENCE</scope>
    <source>
        <strain evidence="12">ATCC 700263 / DSM 8902 / Z-7692</strain>
    </source>
</reference>
<evidence type="ECO:0000256" key="2">
    <source>
        <dbReference type="ARBA" id="ARBA00005312"/>
    </source>
</evidence>
<dbReference type="GO" id="GO:0005524">
    <property type="term" value="F:ATP binding"/>
    <property type="evidence" value="ECO:0007669"/>
    <property type="project" value="UniProtKB-UniRule"/>
</dbReference>
<dbReference type="Gene3D" id="3.30.930.10">
    <property type="entry name" value="Bira Bifunctional Protein, Domain 2"/>
    <property type="match status" value="1"/>
</dbReference>
<keyword evidence="3 9" id="KW-0963">Cytoplasm</keyword>
<dbReference type="OrthoDB" id="9802326at2"/>
<dbReference type="InterPro" id="IPR002312">
    <property type="entry name" value="Asp/Asn-tRNA-synth_IIb"/>
</dbReference>
<dbReference type="InterPro" id="IPR045864">
    <property type="entry name" value="aa-tRNA-synth_II/BPL/LPL"/>
</dbReference>
<evidence type="ECO:0000256" key="1">
    <source>
        <dbReference type="ARBA" id="ARBA00004496"/>
    </source>
</evidence>
<evidence type="ECO:0000256" key="9">
    <source>
        <dbReference type="HAMAP-Rule" id="MF_02075"/>
    </source>
</evidence>
<dbReference type="SUPFAM" id="SSF50249">
    <property type="entry name" value="Nucleic acid-binding proteins"/>
    <property type="match status" value="1"/>
</dbReference>
<dbReference type="HAMAP" id="MF_02075">
    <property type="entry name" value="Asp_tRNA_synth_type2"/>
    <property type="match status" value="1"/>
</dbReference>
<feature type="site" description="Important for tRNA non-discrimination" evidence="9">
    <location>
        <position position="80"/>
    </location>
</feature>
<dbReference type="AlphaFoldDB" id="H9UMY1"/>
<dbReference type="KEGG" id="sfc:Spiaf_2850"/>
<keyword evidence="8 9" id="KW-0030">Aminoacyl-tRNA synthetase</keyword>
<dbReference type="GO" id="GO:0003723">
    <property type="term" value="F:RNA binding"/>
    <property type="evidence" value="ECO:0007669"/>
    <property type="project" value="TreeGrafter"/>
</dbReference>
<dbReference type="PATRIC" id="fig|889378.3.peg.2824"/>
<comment type="catalytic activity">
    <reaction evidence="9">
        <text>tRNA(Asx) + L-aspartate + ATP = L-aspartyl-tRNA(Asx) + AMP + diphosphate</text>
        <dbReference type="Rhea" id="RHEA:18349"/>
        <dbReference type="Rhea" id="RHEA-COMP:9710"/>
        <dbReference type="Rhea" id="RHEA-COMP:9711"/>
        <dbReference type="ChEBI" id="CHEBI:29991"/>
        <dbReference type="ChEBI" id="CHEBI:30616"/>
        <dbReference type="ChEBI" id="CHEBI:33019"/>
        <dbReference type="ChEBI" id="CHEBI:78442"/>
        <dbReference type="ChEBI" id="CHEBI:78516"/>
        <dbReference type="ChEBI" id="CHEBI:456215"/>
        <dbReference type="EC" id="6.1.1.23"/>
    </reaction>
</comment>
<gene>
    <name evidence="9" type="primary">aspS</name>
    <name evidence="11" type="ordered locus">Spiaf_2850</name>
</gene>
<accession>H9UMY1</accession>
<sequence>MAKQKGTSARVLAAGLSRHAGETVSAAGWVHRIRELGGISFVLLRDRTGLMQLVYEGSVPAGLESVIRVDGTVTENDKAPGGYEIQVHATEVLGKAAGDLPLSVNQDLGQVGIDAVLDNRLLSLRNPKVLDIFRVQSTIAAGFAEYLRSQDFTEIKTSKLIGSGTEGGTGLFSVAYFDDTVFLAQSPQFYKQAMVASGLERVFEIGHAYRAEKHDTPRHLNEYVSLDVEMGFIGGIDDLMDLEVALLQHICSAVEREHHTVLQEYGIKVPDAAAWGRVPRISHEEAKKIAAGRSGKRYFEINPEAERELCSWAGEEYGIEAVFVTEYPRKKRPFYTYPEGLKTQSFDLLFRGLEITTGGRRIHDYAMLLENLPRFGLTEEGLGEYCKIFRYGCPPHGGFAIGLERLTQKLLGLDNIKEAALFPRDRKRITP</sequence>
<evidence type="ECO:0000256" key="6">
    <source>
        <dbReference type="ARBA" id="ARBA00022840"/>
    </source>
</evidence>
<dbReference type="NCBIfam" id="NF003483">
    <property type="entry name" value="PRK05159.1"/>
    <property type="match status" value="1"/>
</dbReference>
<feature type="binding site" evidence="9">
    <location>
        <position position="357"/>
    </location>
    <ligand>
        <name>L-aspartate</name>
        <dbReference type="ChEBI" id="CHEBI:29991"/>
    </ligand>
</feature>
<feature type="binding site" evidence="9">
    <location>
        <position position="166"/>
    </location>
    <ligand>
        <name>L-aspartate</name>
        <dbReference type="ChEBI" id="CHEBI:29991"/>
    </ligand>
</feature>
<dbReference type="EMBL" id="CP003282">
    <property type="protein sequence ID" value="AFG38874.1"/>
    <property type="molecule type" value="Genomic_DNA"/>
</dbReference>
<dbReference type="InterPro" id="IPR012340">
    <property type="entry name" value="NA-bd_OB-fold"/>
</dbReference>
<comment type="similarity">
    <text evidence="2 9">Belongs to the class-II aminoacyl-tRNA synthetase family. Type 2 subfamily.</text>
</comment>
<dbReference type="NCBIfam" id="TIGR00458">
    <property type="entry name" value="aspS_nondisc"/>
    <property type="match status" value="1"/>
</dbReference>
<dbReference type="PANTHER" id="PTHR43450">
    <property type="entry name" value="ASPARTYL-TRNA SYNTHETASE"/>
    <property type="match status" value="1"/>
</dbReference>
<evidence type="ECO:0000259" key="10">
    <source>
        <dbReference type="PROSITE" id="PS50862"/>
    </source>
</evidence>
<keyword evidence="7 9" id="KW-0648">Protein biosynthesis</keyword>
<evidence type="ECO:0000313" key="11">
    <source>
        <dbReference type="EMBL" id="AFG38874.1"/>
    </source>
</evidence>
<dbReference type="GO" id="GO:0017101">
    <property type="term" value="C:aminoacyl-tRNA synthetase multienzyme complex"/>
    <property type="evidence" value="ECO:0007669"/>
    <property type="project" value="TreeGrafter"/>
</dbReference>
<dbReference type="Pfam" id="PF01336">
    <property type="entry name" value="tRNA_anti-codon"/>
    <property type="match status" value="1"/>
</dbReference>
<evidence type="ECO:0000256" key="7">
    <source>
        <dbReference type="ARBA" id="ARBA00022917"/>
    </source>
</evidence>
<dbReference type="EC" id="6.1.1.23" evidence="9"/>
<dbReference type="Gene3D" id="2.40.50.140">
    <property type="entry name" value="Nucleic acid-binding proteins"/>
    <property type="match status" value="1"/>
</dbReference>
<dbReference type="GO" id="GO:0004815">
    <property type="term" value="F:aspartate-tRNA ligase activity"/>
    <property type="evidence" value="ECO:0007669"/>
    <property type="project" value="UniProtKB-UniRule"/>
</dbReference>
<feature type="domain" description="Aminoacyl-transfer RNA synthetases class-II family profile" evidence="10">
    <location>
        <begin position="133"/>
        <end position="431"/>
    </location>
</feature>
<dbReference type="PROSITE" id="PS50862">
    <property type="entry name" value="AA_TRNA_LIGASE_II"/>
    <property type="match status" value="1"/>
</dbReference>
<dbReference type="Pfam" id="PF00152">
    <property type="entry name" value="tRNA-synt_2"/>
    <property type="match status" value="1"/>
</dbReference>
<dbReference type="Proteomes" id="UP000007383">
    <property type="component" value="Chromosome"/>
</dbReference>
<proteinExistence type="inferred from homology"/>